<reference evidence="1 2" key="1">
    <citation type="submission" date="2014-01" db="EMBL/GenBank/DDBJ databases">
        <title>Interspecies Systems Biology Uncovers Metabolites Affecting C. elegans Gene Expression and Life History Traits.</title>
        <authorList>
            <person name="Watson E."/>
            <person name="Macneil L.T."/>
            <person name="Ritter A.D."/>
            <person name="Yilmaz L.S."/>
            <person name="Rosebrock A.P."/>
            <person name="Caudy A.A."/>
            <person name="Walhout A.J."/>
        </authorList>
    </citation>
    <scope>NUCLEOTIDE SEQUENCE [LARGE SCALE GENOMIC DNA]</scope>
    <source>
        <strain evidence="1 2">DA1877</strain>
    </source>
</reference>
<dbReference type="Proteomes" id="UP000020766">
    <property type="component" value="Unassembled WGS sequence"/>
</dbReference>
<evidence type="ECO:0000313" key="2">
    <source>
        <dbReference type="Proteomes" id="UP000020766"/>
    </source>
</evidence>
<sequence>MATHFLNGIALPGGMLWVDEFTWAAAQRSVERSITGAQIIDVAPKVAGRPITLQGAQDQGWIRRATLLAVRALADAPDGRYPLELASGEAFTVMFAPDDAIEAQPISRPELPQDTHPYVATLRLITV</sequence>
<comment type="caution">
    <text evidence="1">The sequence shown here is derived from an EMBL/GenBank/DDBJ whole genome shotgun (WGS) entry which is preliminary data.</text>
</comment>
<dbReference type="AlphaFoldDB" id="A0A014Q8F2"/>
<keyword evidence="2" id="KW-1185">Reference proteome</keyword>
<organism evidence="1 2">
    <name type="scientific">Comamonas aquatica DA1877</name>
    <dbReference type="NCBI Taxonomy" id="1457173"/>
    <lineage>
        <taxon>Bacteria</taxon>
        <taxon>Pseudomonadati</taxon>
        <taxon>Pseudomonadota</taxon>
        <taxon>Betaproteobacteria</taxon>
        <taxon>Burkholderiales</taxon>
        <taxon>Comamonadaceae</taxon>
        <taxon>Comamonas</taxon>
    </lineage>
</organism>
<name>A0A014Q8F2_9BURK</name>
<gene>
    <name evidence="1" type="ORF">AX13_04960</name>
</gene>
<accession>A0A014Q8F2</accession>
<protein>
    <submittedName>
        <fullName evidence="1">Uncharacterized protein</fullName>
    </submittedName>
</protein>
<dbReference type="RefSeq" id="WP_043385149.1">
    <property type="nucleotide sequence ID" value="NZ_JBOK01000016.1"/>
</dbReference>
<proteinExistence type="predicted"/>
<dbReference type="PATRIC" id="fig|1457173.3.peg.2672"/>
<evidence type="ECO:0000313" key="1">
    <source>
        <dbReference type="EMBL" id="EXU79462.1"/>
    </source>
</evidence>
<dbReference type="EMBL" id="JBOK01000016">
    <property type="protein sequence ID" value="EXU79462.1"/>
    <property type="molecule type" value="Genomic_DNA"/>
</dbReference>